<proteinExistence type="predicted"/>
<dbReference type="EMBL" id="JBHSKT010000002">
    <property type="protein sequence ID" value="MFC5269669.1"/>
    <property type="molecule type" value="Genomic_DNA"/>
</dbReference>
<feature type="coiled-coil region" evidence="1">
    <location>
        <begin position="202"/>
        <end position="257"/>
    </location>
</feature>
<dbReference type="PRINTS" id="PR01490">
    <property type="entry name" value="RTXTOXIND"/>
</dbReference>
<feature type="coiled-coil region" evidence="1">
    <location>
        <begin position="111"/>
        <end position="163"/>
    </location>
</feature>
<dbReference type="Gene3D" id="2.40.50.100">
    <property type="match status" value="1"/>
</dbReference>
<evidence type="ECO:0000256" key="2">
    <source>
        <dbReference type="SAM" id="MobiDB-lite"/>
    </source>
</evidence>
<keyword evidence="3" id="KW-0812">Transmembrane</keyword>
<evidence type="ECO:0000256" key="3">
    <source>
        <dbReference type="SAM" id="Phobius"/>
    </source>
</evidence>
<feature type="region of interest" description="Disordered" evidence="2">
    <location>
        <begin position="432"/>
        <end position="459"/>
    </location>
</feature>
<keyword evidence="3" id="KW-0472">Membrane</keyword>
<keyword evidence="1" id="KW-0175">Coiled coil</keyword>
<dbReference type="RefSeq" id="WP_378016050.1">
    <property type="nucleotide sequence ID" value="NZ_JBHSKT010000002.1"/>
</dbReference>
<protein>
    <submittedName>
        <fullName evidence="4">HlyD family secretion protein</fullName>
    </submittedName>
</protein>
<dbReference type="Proteomes" id="UP001596161">
    <property type="component" value="Unassembled WGS sequence"/>
</dbReference>
<keyword evidence="5" id="KW-1185">Reference proteome</keyword>
<comment type="caution">
    <text evidence="4">The sequence shown here is derived from an EMBL/GenBank/DDBJ whole genome shotgun (WGS) entry which is preliminary data.</text>
</comment>
<keyword evidence="3" id="KW-1133">Transmembrane helix</keyword>
<accession>A0ABW0E9W9</accession>
<evidence type="ECO:0000313" key="4">
    <source>
        <dbReference type="EMBL" id="MFC5269669.1"/>
    </source>
</evidence>
<feature type="transmembrane region" description="Helical" evidence="3">
    <location>
        <begin position="29"/>
        <end position="48"/>
    </location>
</feature>
<dbReference type="InterPro" id="IPR011053">
    <property type="entry name" value="Single_hybrid_motif"/>
</dbReference>
<dbReference type="SUPFAM" id="SSF51230">
    <property type="entry name" value="Single hybrid motif"/>
    <property type="match status" value="1"/>
</dbReference>
<organism evidence="4 5">
    <name type="scientific">Adhaeribacter terreus</name>
    <dbReference type="NCBI Taxonomy" id="529703"/>
    <lineage>
        <taxon>Bacteria</taxon>
        <taxon>Pseudomonadati</taxon>
        <taxon>Bacteroidota</taxon>
        <taxon>Cytophagia</taxon>
        <taxon>Cytophagales</taxon>
        <taxon>Hymenobacteraceae</taxon>
        <taxon>Adhaeribacter</taxon>
    </lineage>
</organism>
<feature type="compositionally biased region" description="Basic and acidic residues" evidence="2">
    <location>
        <begin position="441"/>
        <end position="459"/>
    </location>
</feature>
<gene>
    <name evidence="4" type="ORF">ACFPIB_03540</name>
</gene>
<evidence type="ECO:0000313" key="5">
    <source>
        <dbReference type="Proteomes" id="UP001596161"/>
    </source>
</evidence>
<dbReference type="PANTHER" id="PTHR30386">
    <property type="entry name" value="MEMBRANE FUSION SUBUNIT OF EMRAB-TOLC MULTIDRUG EFFLUX PUMP"/>
    <property type="match status" value="1"/>
</dbReference>
<sequence length="459" mass="51233">MKLTEKENAPIRGFQALELARTPRWGKTLALWCAGIFGLLFLLLFLPWTQNINSYGTVTTLRPEERPQTINSTIAGRIEKWHVREGQLVEKGDTIVSLTEVKEKYMDPALLNRLREQLSAKEKALEATDQKAADMGRQLEALRQGLQVSLNKARNKVQQTRLKVQSDSADVIAMRNEVQIAAARLERQETLYRQGLKSLTEVESAQLKQQETQAKLVSTQNKLGTSRNELINSRLELSSLQAEYADKIAKAEAEQNATRSYAFSTASDIAKAQSELSSTAVRSSFYQITAPQRGYVVKTLKAGIGEIIKEAEALATIVPAQPHLAAELYVNPLDLPLLSIGQSVRLQFEGWPTLVFSGWPTVSTGTFAGKVAVIDNLDTQGKYRILVTPDPEKEAWPVALRVGSGVYGWALLGNVPVWYEIWRQLNGFPADFPRNGPQTDPYKEKLKPKKDEEAKDDEK</sequence>
<name>A0ABW0E9W9_9BACT</name>
<evidence type="ECO:0000256" key="1">
    <source>
        <dbReference type="SAM" id="Coils"/>
    </source>
</evidence>
<dbReference type="InterPro" id="IPR050739">
    <property type="entry name" value="MFP"/>
</dbReference>
<reference evidence="5" key="1">
    <citation type="journal article" date="2019" name="Int. J. Syst. Evol. Microbiol.">
        <title>The Global Catalogue of Microorganisms (GCM) 10K type strain sequencing project: providing services to taxonomists for standard genome sequencing and annotation.</title>
        <authorList>
            <consortium name="The Broad Institute Genomics Platform"/>
            <consortium name="The Broad Institute Genome Sequencing Center for Infectious Disease"/>
            <person name="Wu L."/>
            <person name="Ma J."/>
        </authorList>
    </citation>
    <scope>NUCLEOTIDE SEQUENCE [LARGE SCALE GENOMIC DNA]</scope>
    <source>
        <strain evidence="5">KACC 12602</strain>
    </source>
</reference>